<accession>A0A644YQ66</accession>
<proteinExistence type="predicted"/>
<gene>
    <name evidence="1" type="ORF">SDC9_75149</name>
</gene>
<dbReference type="PROSITE" id="PS51257">
    <property type="entry name" value="PROKAR_LIPOPROTEIN"/>
    <property type="match status" value="1"/>
</dbReference>
<name>A0A644YQ66_9ZZZZ</name>
<evidence type="ECO:0000313" key="1">
    <source>
        <dbReference type="EMBL" id="MPM28623.1"/>
    </source>
</evidence>
<dbReference type="InterPro" id="IPR025366">
    <property type="entry name" value="DUF4270"/>
</dbReference>
<dbReference type="Pfam" id="PF14092">
    <property type="entry name" value="DUF4270"/>
    <property type="match status" value="1"/>
</dbReference>
<evidence type="ECO:0008006" key="2">
    <source>
        <dbReference type="Google" id="ProtNLM"/>
    </source>
</evidence>
<sequence>MKIVTYLKLRKKLTGTVLTLLFAAGIILSGCNADEQLGLDIQPPGDELNAIKSDTFNITAHTRVADSVRTDETSVSLAGYYTDPVFGPSKASFCSQLRLSGTDVDFGTNVVVDSVVLHLEYYSVYGNSKQNNRMTFNIYELRNSISIDSTYYSFSPISAGRKIGSATFLPNAKDSVFADGELRSPQLRISLDKNFGKRIIEASEMGFMTSNVAFEDFLHGICVIPTNDNPNGSLVSFDVMSANSGLSLYYHNDTDTLSYKFNITQACARYTSINHFNFTGGQPNLLSQLGGDTALGQQKLYLQPLGGTEVVLKFPEISSLNSAFSVVINRAELFIPADLSDITNETYPRPAKLSLVAIDEDGNYSYLSDYTIDSDTYSGSWDGNLGCYRFVITRHMQDIITGGEQSYGYVLLVSGSSIYGNRVILNGPENSNPMRLELTYTLIQ</sequence>
<protein>
    <recommendedName>
        <fullName evidence="2">DUF4270 domain-containing protein</fullName>
    </recommendedName>
</protein>
<organism evidence="1">
    <name type="scientific">bioreactor metagenome</name>
    <dbReference type="NCBI Taxonomy" id="1076179"/>
    <lineage>
        <taxon>unclassified sequences</taxon>
        <taxon>metagenomes</taxon>
        <taxon>ecological metagenomes</taxon>
    </lineage>
</organism>
<reference evidence="1" key="1">
    <citation type="submission" date="2019-08" db="EMBL/GenBank/DDBJ databases">
        <authorList>
            <person name="Kucharzyk K."/>
            <person name="Murdoch R.W."/>
            <person name="Higgins S."/>
            <person name="Loffler F."/>
        </authorList>
    </citation>
    <scope>NUCLEOTIDE SEQUENCE</scope>
</reference>
<comment type="caution">
    <text evidence="1">The sequence shown here is derived from an EMBL/GenBank/DDBJ whole genome shotgun (WGS) entry which is preliminary data.</text>
</comment>
<dbReference type="EMBL" id="VSSQ01005305">
    <property type="protein sequence ID" value="MPM28623.1"/>
    <property type="molecule type" value="Genomic_DNA"/>
</dbReference>
<dbReference type="AlphaFoldDB" id="A0A644YQ66"/>